<evidence type="ECO:0000313" key="4">
    <source>
        <dbReference type="Proteomes" id="UP001498398"/>
    </source>
</evidence>
<feature type="compositionally biased region" description="Basic and acidic residues" evidence="2">
    <location>
        <begin position="9"/>
        <end position="19"/>
    </location>
</feature>
<organism evidence="3 4">
    <name type="scientific">Marasmiellus scandens</name>
    <dbReference type="NCBI Taxonomy" id="2682957"/>
    <lineage>
        <taxon>Eukaryota</taxon>
        <taxon>Fungi</taxon>
        <taxon>Dikarya</taxon>
        <taxon>Basidiomycota</taxon>
        <taxon>Agaricomycotina</taxon>
        <taxon>Agaricomycetes</taxon>
        <taxon>Agaricomycetidae</taxon>
        <taxon>Agaricales</taxon>
        <taxon>Marasmiineae</taxon>
        <taxon>Omphalotaceae</taxon>
        <taxon>Marasmiellus</taxon>
    </lineage>
</organism>
<accession>A0ABR1IPQ4</accession>
<dbReference type="EMBL" id="JBANRG010000101">
    <property type="protein sequence ID" value="KAK7435877.1"/>
    <property type="molecule type" value="Genomic_DNA"/>
</dbReference>
<keyword evidence="1" id="KW-0175">Coiled coil</keyword>
<proteinExistence type="predicted"/>
<evidence type="ECO:0000256" key="1">
    <source>
        <dbReference type="SAM" id="Coils"/>
    </source>
</evidence>
<feature type="compositionally biased region" description="Polar residues" evidence="2">
    <location>
        <begin position="54"/>
        <end position="67"/>
    </location>
</feature>
<protein>
    <submittedName>
        <fullName evidence="3">Uncharacterized protein</fullName>
    </submittedName>
</protein>
<evidence type="ECO:0000256" key="2">
    <source>
        <dbReference type="SAM" id="MobiDB-lite"/>
    </source>
</evidence>
<name>A0ABR1IPQ4_9AGAR</name>
<comment type="caution">
    <text evidence="3">The sequence shown here is derived from an EMBL/GenBank/DDBJ whole genome shotgun (WGS) entry which is preliminary data.</text>
</comment>
<feature type="compositionally biased region" description="Polar residues" evidence="2">
    <location>
        <begin position="127"/>
        <end position="139"/>
    </location>
</feature>
<feature type="region of interest" description="Disordered" evidence="2">
    <location>
        <begin position="579"/>
        <end position="604"/>
    </location>
</feature>
<feature type="region of interest" description="Disordered" evidence="2">
    <location>
        <begin position="1"/>
        <end position="148"/>
    </location>
</feature>
<evidence type="ECO:0000313" key="3">
    <source>
        <dbReference type="EMBL" id="KAK7435877.1"/>
    </source>
</evidence>
<feature type="coiled-coil region" evidence="1">
    <location>
        <begin position="165"/>
        <end position="192"/>
    </location>
</feature>
<dbReference type="Proteomes" id="UP001498398">
    <property type="component" value="Unassembled WGS sequence"/>
</dbReference>
<feature type="compositionally biased region" description="Basic and acidic residues" evidence="2">
    <location>
        <begin position="117"/>
        <end position="126"/>
    </location>
</feature>
<gene>
    <name evidence="3" type="ORF">VKT23_019408</name>
</gene>
<reference evidence="3 4" key="1">
    <citation type="submission" date="2024-01" db="EMBL/GenBank/DDBJ databases">
        <title>A draft genome for the cacao thread blight pathogen Marasmiellus scandens.</title>
        <authorList>
            <person name="Baruah I.K."/>
            <person name="Leung J."/>
            <person name="Bukari Y."/>
            <person name="Amoako-Attah I."/>
            <person name="Meinhardt L.W."/>
            <person name="Bailey B.A."/>
            <person name="Cohen S.P."/>
        </authorList>
    </citation>
    <scope>NUCLEOTIDE SEQUENCE [LARGE SCALE GENOMIC DNA]</scope>
    <source>
        <strain evidence="3 4">GH-19</strain>
    </source>
</reference>
<sequence length="604" mass="67362">MSSTGSPGETERQSEKEMSINEAGATDKGAEKETTSDTKGILSPSGETDERTKTGATPNREGITNPSGGKRKGTAMNKEGNTDSSRTSQVDDDAMNVDDDSVSAIPLVVIPSKKRARNSEPDDTDRGTVQLSSSMSTDVITRDSETASGNNARWVKNSVRVIVCDENLKTENRELQEGIAILENKLSRYQHLDHSLVQDIDLSTASEREKDLIALINKICPQPVDSSFEPSNENEAALWNTVKDLEEKNVALSCINESLLEANRLLSVEYRATESSSSSDEKITVLLTRNHNLNERVKLSDQVKSLREKLEQALGTGNQNSASGSNRLQRIDDVEKEQRQIQNLENANRELSIQVADLAPKLQAEQSICAELKQQLVDLKAIHTKEMQDLQDRLEDAIDDGTVSASNDLQTAFEDLRTAQSEKAKRCLQWKEEVERYKKQYQELEVKNSEDHAELKTIREEKIALEAERDKTKADVDILEKKLQNLEAASSSEKADLNSDLETLKVTCEQNHGRLVEERSNAEEKCRQLENDVNRYKKGITDLETVCANNARDLEDLRNKKAGLEHELQRLVNSKTACEQNHGRLTDEKSEAEASFFAGEMPST</sequence>
<feature type="compositionally biased region" description="Acidic residues" evidence="2">
    <location>
        <begin position="90"/>
        <end position="101"/>
    </location>
</feature>
<feature type="compositionally biased region" description="Basic and acidic residues" evidence="2">
    <location>
        <begin position="581"/>
        <end position="592"/>
    </location>
</feature>
<keyword evidence="4" id="KW-1185">Reference proteome</keyword>
<feature type="coiled-coil region" evidence="1">
    <location>
        <begin position="296"/>
        <end position="400"/>
    </location>
</feature>